<keyword evidence="1 2" id="KW-0129">CBS domain</keyword>
<dbReference type="PROSITE" id="PS51371">
    <property type="entry name" value="CBS"/>
    <property type="match status" value="2"/>
</dbReference>
<dbReference type="CDD" id="cd04623">
    <property type="entry name" value="CBS_pair_bac_euk"/>
    <property type="match status" value="1"/>
</dbReference>
<dbReference type="EMBL" id="AM406670">
    <property type="protein sequence ID" value="CAL95763.1"/>
    <property type="molecule type" value="Genomic_DNA"/>
</dbReference>
<organism evidence="4 5">
    <name type="scientific">Azoarcus sp. (strain BH72)</name>
    <dbReference type="NCBI Taxonomy" id="418699"/>
    <lineage>
        <taxon>Bacteria</taxon>
        <taxon>Pseudomonadati</taxon>
        <taxon>Pseudomonadota</taxon>
        <taxon>Betaproteobacteria</taxon>
        <taxon>Rhodocyclales</taxon>
        <taxon>Zoogloeaceae</taxon>
        <taxon>Azoarcus</taxon>
    </lineage>
</organism>
<accession>A1KAA7</accession>
<dbReference type="Gene3D" id="3.10.580.10">
    <property type="entry name" value="CBS-domain"/>
    <property type="match status" value="1"/>
</dbReference>
<keyword evidence="5" id="KW-1185">Reference proteome</keyword>
<dbReference type="STRING" id="62928.azo3146"/>
<evidence type="ECO:0000313" key="5">
    <source>
        <dbReference type="Proteomes" id="UP000002588"/>
    </source>
</evidence>
<dbReference type="Pfam" id="PF00571">
    <property type="entry name" value="CBS"/>
    <property type="match status" value="2"/>
</dbReference>
<dbReference type="InterPro" id="IPR000644">
    <property type="entry name" value="CBS_dom"/>
</dbReference>
<evidence type="ECO:0000313" key="4">
    <source>
        <dbReference type="EMBL" id="CAL95763.1"/>
    </source>
</evidence>
<gene>
    <name evidence="4" type="ordered locus">azo3146</name>
</gene>
<dbReference type="Proteomes" id="UP000002588">
    <property type="component" value="Chromosome"/>
</dbReference>
<dbReference type="KEGG" id="azo:azo3146"/>
<feature type="domain" description="CBS" evidence="3">
    <location>
        <begin position="24"/>
        <end position="85"/>
    </location>
</feature>
<sequence>MRQHATTTLAREMQMTVTVRQILEEKGSRTYSVRPDCSVFEALGVMAEFDIGSVIVVDNERLVGIFTERDYARKVVLKGLGSRDVSVSELMTPNPCTVTPTHTVDEVMAIMTENRFRHLPVVDHGRIVGMVTIGDMVKSVVSQQQATIRHLSSYIAGDIAVN</sequence>
<evidence type="ECO:0000259" key="3">
    <source>
        <dbReference type="PROSITE" id="PS51371"/>
    </source>
</evidence>
<dbReference type="InterPro" id="IPR051257">
    <property type="entry name" value="Diverse_CBS-Domain"/>
</dbReference>
<dbReference type="HOGENOM" id="CLU_040681_3_2_4"/>
<reference evidence="4 5" key="1">
    <citation type="journal article" date="2006" name="Nat. Biotechnol.">
        <title>Complete genome of the mutualistic, N2-fixing grass endophyte Azoarcus sp. strain BH72.</title>
        <authorList>
            <person name="Krause A."/>
            <person name="Ramakumar A."/>
            <person name="Bartels D."/>
            <person name="Battistoni F."/>
            <person name="Bekel T."/>
            <person name="Boch J."/>
            <person name="Boehm M."/>
            <person name="Friedrich F."/>
            <person name="Hurek T."/>
            <person name="Krause L."/>
            <person name="Linke B."/>
            <person name="McHardy A.C."/>
            <person name="Sarkar A."/>
            <person name="Schneiker S."/>
            <person name="Syed A.A."/>
            <person name="Thauer R."/>
            <person name="Vorhoelter F.-J."/>
            <person name="Weidner S."/>
            <person name="Puehler A."/>
            <person name="Reinhold-Hurek B."/>
            <person name="Kaiser O."/>
            <person name="Goesmann A."/>
        </authorList>
    </citation>
    <scope>NUCLEOTIDE SEQUENCE [LARGE SCALE GENOMIC DNA]</scope>
    <source>
        <strain evidence="4 5">BH72</strain>
    </source>
</reference>
<dbReference type="AlphaFoldDB" id="A1KAA7"/>
<evidence type="ECO:0000256" key="2">
    <source>
        <dbReference type="PROSITE-ProRule" id="PRU00703"/>
    </source>
</evidence>
<proteinExistence type="predicted"/>
<name>A1KAA7_AZOSB</name>
<protein>
    <recommendedName>
        <fullName evidence="3">CBS domain-containing protein</fullName>
    </recommendedName>
</protein>
<dbReference type="InterPro" id="IPR046342">
    <property type="entry name" value="CBS_dom_sf"/>
</dbReference>
<dbReference type="PANTHER" id="PTHR43080">
    <property type="entry name" value="CBS DOMAIN-CONTAINING PROTEIN CBSX3, MITOCHONDRIAL"/>
    <property type="match status" value="1"/>
</dbReference>
<dbReference type="InterPro" id="IPR044725">
    <property type="entry name" value="CBSX3_CBS_dom"/>
</dbReference>
<dbReference type="PANTHER" id="PTHR43080:SF2">
    <property type="entry name" value="CBS DOMAIN-CONTAINING PROTEIN"/>
    <property type="match status" value="1"/>
</dbReference>
<dbReference type="SUPFAM" id="SSF54631">
    <property type="entry name" value="CBS-domain pair"/>
    <property type="match status" value="1"/>
</dbReference>
<dbReference type="SMART" id="SM00116">
    <property type="entry name" value="CBS"/>
    <property type="match status" value="2"/>
</dbReference>
<dbReference type="eggNOG" id="COG0517">
    <property type="taxonomic scope" value="Bacteria"/>
</dbReference>
<feature type="domain" description="CBS" evidence="3">
    <location>
        <begin position="91"/>
        <end position="147"/>
    </location>
</feature>
<evidence type="ECO:0000256" key="1">
    <source>
        <dbReference type="ARBA" id="ARBA00023122"/>
    </source>
</evidence>